<dbReference type="EMBL" id="BKCJ010005409">
    <property type="protein sequence ID" value="GEU66583.1"/>
    <property type="molecule type" value="Genomic_DNA"/>
</dbReference>
<feature type="non-terminal residue" evidence="3">
    <location>
        <position position="1"/>
    </location>
</feature>
<evidence type="ECO:0000259" key="2">
    <source>
        <dbReference type="Pfam" id="PF07727"/>
    </source>
</evidence>
<evidence type="ECO:0000256" key="1">
    <source>
        <dbReference type="SAM" id="MobiDB-lite"/>
    </source>
</evidence>
<dbReference type="Pfam" id="PF07727">
    <property type="entry name" value="RVT_2"/>
    <property type="match status" value="1"/>
</dbReference>
<gene>
    <name evidence="3" type="ORF">Tci_038561</name>
</gene>
<organism evidence="3">
    <name type="scientific">Tanacetum cinerariifolium</name>
    <name type="common">Dalmatian daisy</name>
    <name type="synonym">Chrysanthemum cinerariifolium</name>
    <dbReference type="NCBI Taxonomy" id="118510"/>
    <lineage>
        <taxon>Eukaryota</taxon>
        <taxon>Viridiplantae</taxon>
        <taxon>Streptophyta</taxon>
        <taxon>Embryophyta</taxon>
        <taxon>Tracheophyta</taxon>
        <taxon>Spermatophyta</taxon>
        <taxon>Magnoliopsida</taxon>
        <taxon>eudicotyledons</taxon>
        <taxon>Gunneridae</taxon>
        <taxon>Pentapetalae</taxon>
        <taxon>asterids</taxon>
        <taxon>campanulids</taxon>
        <taxon>Asterales</taxon>
        <taxon>Asteraceae</taxon>
        <taxon>Asteroideae</taxon>
        <taxon>Anthemideae</taxon>
        <taxon>Anthemidinae</taxon>
        <taxon>Tanacetum</taxon>
    </lineage>
</organism>
<comment type="caution">
    <text evidence="3">The sequence shown here is derived from an EMBL/GenBank/DDBJ whole genome shotgun (WGS) entry which is preliminary data.</text>
</comment>
<accession>A0A6L2LXR7</accession>
<dbReference type="PANTHER" id="PTHR11439:SF509">
    <property type="entry name" value="RNA-DIRECTED DNA POLYMERASE"/>
    <property type="match status" value="1"/>
</dbReference>
<dbReference type="AlphaFoldDB" id="A0A6L2LXR7"/>
<feature type="domain" description="Reverse transcriptase Ty1/copia-type" evidence="2">
    <location>
        <begin position="78"/>
        <end position="152"/>
    </location>
</feature>
<proteinExistence type="predicted"/>
<reference evidence="3" key="1">
    <citation type="journal article" date="2019" name="Sci. Rep.">
        <title>Draft genome of Tanacetum cinerariifolium, the natural source of mosquito coil.</title>
        <authorList>
            <person name="Yamashiro T."/>
            <person name="Shiraishi A."/>
            <person name="Satake H."/>
            <person name="Nakayama K."/>
        </authorList>
    </citation>
    <scope>NUCLEOTIDE SEQUENCE</scope>
</reference>
<sequence length="613" mass="70001">TLEESSKTKPLKKLTYITKTGKRHQMTKEDIKIQRGIVELAKAEVVKSEKKNGKKFLTRNLSQDVVEKAYKDKMKYDKNKKDERGIVIRNKATLVVQGHTQEEEIDYDEVFVHVARIEAIRLFLAYASFKDFVVYQMDVKSAFLYGKIEEEMSYMGELTFFLGLQVKQKNDGIFISQDKYVGEILKKFKFTEVKNASTPMETKRPLLKDEDREEVDVHMYRSMIGSLMYLTSLRPDIMFAVYTCARYQVNPKVSHLHDVKRIFRVDGKEIIITESSVRRDLRLADEDGVDCFLNSTIFENLELMGKPKIKNTQVPQRSGSIKHVVDEAVYKELGDRLATPNEASSPGTTSGGGRSDEDRMKLIELMELCTNLQSRVLELEKTKTTQTLKIDSLKRMVKKPEKKQWSRTHKIKRLYKVGLTERVHSSKDEQCLGKDASKHGRKSNDIDADEDITLVNDQDDAKMFDVNDLHGEEVFFDKEVADKKVNVAGEVNAASISTIVSADATNTTDDITLAKTLVEIKVSKPKAKKIVLQEPSESTTKTKIISLKQSQDKGKAIMIKEPVKPKKKDQIRLAKEASLKLQAELQAEFDEEQRLAREKVQKELEANIALIET</sequence>
<name>A0A6L2LXR7_TANCI</name>
<feature type="region of interest" description="Disordered" evidence="1">
    <location>
        <begin position="335"/>
        <end position="356"/>
    </location>
</feature>
<evidence type="ECO:0000313" key="3">
    <source>
        <dbReference type="EMBL" id="GEU66583.1"/>
    </source>
</evidence>
<dbReference type="PANTHER" id="PTHR11439">
    <property type="entry name" value="GAG-POL-RELATED RETROTRANSPOSON"/>
    <property type="match status" value="1"/>
</dbReference>
<protein>
    <recommendedName>
        <fullName evidence="2">Reverse transcriptase Ty1/copia-type domain-containing protein</fullName>
    </recommendedName>
</protein>
<dbReference type="InterPro" id="IPR013103">
    <property type="entry name" value="RVT_2"/>
</dbReference>